<dbReference type="AlphaFoldDB" id="A0A953HSI5"/>
<keyword evidence="3 8" id="KW-1134">Transmembrane beta strand</keyword>
<dbReference type="InterPro" id="IPR039426">
    <property type="entry name" value="TonB-dep_rcpt-like"/>
</dbReference>
<dbReference type="Gene3D" id="2.40.170.20">
    <property type="entry name" value="TonB-dependent receptor, beta-barrel domain"/>
    <property type="match status" value="1"/>
</dbReference>
<dbReference type="PROSITE" id="PS52016">
    <property type="entry name" value="TONB_DEPENDENT_REC_3"/>
    <property type="match status" value="1"/>
</dbReference>
<dbReference type="EMBL" id="JAHVHU010000005">
    <property type="protein sequence ID" value="MBY5957575.1"/>
    <property type="molecule type" value="Genomic_DNA"/>
</dbReference>
<protein>
    <submittedName>
        <fullName evidence="12">TonB-dependent receptor</fullName>
    </submittedName>
</protein>
<evidence type="ECO:0000313" key="13">
    <source>
        <dbReference type="Proteomes" id="UP000753961"/>
    </source>
</evidence>
<dbReference type="InterPro" id="IPR012910">
    <property type="entry name" value="Plug_dom"/>
</dbReference>
<evidence type="ECO:0000259" key="11">
    <source>
        <dbReference type="Pfam" id="PF07715"/>
    </source>
</evidence>
<comment type="subcellular location">
    <subcellularLocation>
        <location evidence="1 8">Cell outer membrane</location>
        <topology evidence="1 8">Multi-pass membrane protein</topology>
    </subcellularLocation>
</comment>
<evidence type="ECO:0000256" key="1">
    <source>
        <dbReference type="ARBA" id="ARBA00004571"/>
    </source>
</evidence>
<keyword evidence="12" id="KW-0675">Receptor</keyword>
<evidence type="ECO:0000256" key="2">
    <source>
        <dbReference type="ARBA" id="ARBA00022448"/>
    </source>
</evidence>
<dbReference type="SUPFAM" id="SSF49464">
    <property type="entry name" value="Carboxypeptidase regulatory domain-like"/>
    <property type="match status" value="1"/>
</dbReference>
<evidence type="ECO:0000256" key="4">
    <source>
        <dbReference type="ARBA" id="ARBA00022692"/>
    </source>
</evidence>
<keyword evidence="13" id="KW-1185">Reference proteome</keyword>
<dbReference type="NCBIfam" id="TIGR04056">
    <property type="entry name" value="OMP_RagA_SusC"/>
    <property type="match status" value="1"/>
</dbReference>
<keyword evidence="2 8" id="KW-0813">Transport</keyword>
<dbReference type="InterPro" id="IPR008969">
    <property type="entry name" value="CarboxyPept-like_regulatory"/>
</dbReference>
<dbReference type="SUPFAM" id="SSF56935">
    <property type="entry name" value="Porins"/>
    <property type="match status" value="1"/>
</dbReference>
<evidence type="ECO:0000256" key="8">
    <source>
        <dbReference type="PROSITE-ProRule" id="PRU01360"/>
    </source>
</evidence>
<reference evidence="12" key="1">
    <citation type="submission" date="2021-06" db="EMBL/GenBank/DDBJ databases">
        <title>44 bacteria genomes isolated from Dapeng, Shenzhen.</title>
        <authorList>
            <person name="Zheng W."/>
            <person name="Yu S."/>
            <person name="Huang Y."/>
        </authorList>
    </citation>
    <scope>NUCLEOTIDE SEQUENCE</scope>
    <source>
        <strain evidence="12">DP5N28-2</strain>
    </source>
</reference>
<keyword evidence="4 8" id="KW-0812">Transmembrane</keyword>
<evidence type="ECO:0000256" key="3">
    <source>
        <dbReference type="ARBA" id="ARBA00022452"/>
    </source>
</evidence>
<sequence>MKRFVINRSVIQMGCSLVFLLWSHWAIGQDRTITGTVYDINTKEALIGANVQIQGDPGGTVTDFDGEFSIQARTGDILVVSYIGYDAFDQEITAGKDNYEIGMAEGVLVDEVVVVGYGTQKKADLTGSVAVLDVKDMISQPTADVANQLQGRAAGVTVINSGQPGEAPKVRIRGINTFGNNNPLYVVDGVPTDNINTLNPNDIESMQVLKDASSASIYGARASNGVIIITTKNGEKGKVKVSLNSFYGRQVPKKGNVWDIMKPIDQANLKWLALKNSGKPLDDAQYGSGPTPTLPDFIQPNGASRDEVDFDKYFINPKNANDPKTYRIVEANKEGTDWFHEIFNPAPMMSHNLSVSGGDENSTFLISGSYFDQKGTMINTYLKRYTLRANSKFNIGEHVRVGENLALSFTDNPRTGILSEGSPIGMAYRIKPIIPVYDYYGKNYAGTFGSGLGNAHNPVALAERTRNNKGHSKKVFGNVFGEVDFLKNFTFRTSIGGALANGSYHSFSYPTYERSENTLSNSFSESSWYNINWTWTNTVNYTLERDIHSLKVLLGTEAYHNSGREVGGTTQDYFSFDPNFTNLGTGAGQKSNYSYGYEDALYSLIGRVDYTLNQKYIVSGTLRRDGSSRFAERNRYGVFPAVSAGWRISQESFMAGTGNWLSDLKIRGGWGIMGNQINIGGDNAFTTFSSALSNTFYDITGSNSSLRLGYRKNRIGNPDAKWESNINSNIGFDATLFDGRFDMTLDYYRKDVEDLLYSPELAGTAGTSTPPTVNIASMTNSGIDLFAGTRGDLTSDLSYNLSLTFTSYKNEIVSIADGVDYFGQTSLRFSDPIIRNQVGSSISAFYGYNIIGFWDTEAEIEAANQKAQQVTGNENTEYQTAIGLGRFKYEDTNGDGIITPDDRQILGNPNPDFSYGLNVGLNYKDFDLSVFFYGVQGNTIFNYVRWWTDFYPSFVGAKSYTALNKSWTPDNKNAVVAIQEDNGNFSTNGVPNSYYLEDGSYFRAKNIILGYTLPVNITRKFSSTNLRIYLQATNLFTATKYSGIDPEISGSDTSFGIDAGAYPTQKEFIFGINLSF</sequence>
<evidence type="ECO:0000256" key="7">
    <source>
        <dbReference type="ARBA" id="ARBA00023237"/>
    </source>
</evidence>
<feature type="domain" description="TonB-dependent receptor plug" evidence="11">
    <location>
        <begin position="122"/>
        <end position="226"/>
    </location>
</feature>
<dbReference type="Proteomes" id="UP000753961">
    <property type="component" value="Unassembled WGS sequence"/>
</dbReference>
<accession>A0A953HSI5</accession>
<dbReference type="GO" id="GO:0009279">
    <property type="term" value="C:cell outer membrane"/>
    <property type="evidence" value="ECO:0007669"/>
    <property type="project" value="UniProtKB-SubCell"/>
</dbReference>
<feature type="domain" description="TonB-dependent receptor-like beta-barrel" evidence="10">
    <location>
        <begin position="437"/>
        <end position="1035"/>
    </location>
</feature>
<dbReference type="InterPro" id="IPR037066">
    <property type="entry name" value="Plug_dom_sf"/>
</dbReference>
<keyword evidence="6 8" id="KW-0472">Membrane</keyword>
<comment type="similarity">
    <text evidence="8 9">Belongs to the TonB-dependent receptor family.</text>
</comment>
<dbReference type="InterPro" id="IPR036942">
    <property type="entry name" value="Beta-barrel_TonB_sf"/>
</dbReference>
<organism evidence="12 13">
    <name type="scientific">Membranihabitans marinus</name>
    <dbReference type="NCBI Taxonomy" id="1227546"/>
    <lineage>
        <taxon>Bacteria</taxon>
        <taxon>Pseudomonadati</taxon>
        <taxon>Bacteroidota</taxon>
        <taxon>Saprospiria</taxon>
        <taxon>Saprospirales</taxon>
        <taxon>Saprospiraceae</taxon>
        <taxon>Membranihabitans</taxon>
    </lineage>
</organism>
<dbReference type="InterPro" id="IPR023996">
    <property type="entry name" value="TonB-dep_OMP_SusC/RagA"/>
</dbReference>
<evidence type="ECO:0000256" key="9">
    <source>
        <dbReference type="RuleBase" id="RU003357"/>
    </source>
</evidence>
<dbReference type="InterPro" id="IPR000531">
    <property type="entry name" value="Beta-barrel_TonB"/>
</dbReference>
<dbReference type="RefSeq" id="WP_222579094.1">
    <property type="nucleotide sequence ID" value="NZ_JAHVHU010000005.1"/>
</dbReference>
<dbReference type="Pfam" id="PF13715">
    <property type="entry name" value="CarbopepD_reg_2"/>
    <property type="match status" value="1"/>
</dbReference>
<evidence type="ECO:0000256" key="6">
    <source>
        <dbReference type="ARBA" id="ARBA00023136"/>
    </source>
</evidence>
<dbReference type="Gene3D" id="2.170.130.10">
    <property type="entry name" value="TonB-dependent receptor, plug domain"/>
    <property type="match status" value="1"/>
</dbReference>
<evidence type="ECO:0000313" key="12">
    <source>
        <dbReference type="EMBL" id="MBY5957575.1"/>
    </source>
</evidence>
<keyword evidence="7 8" id="KW-0998">Cell outer membrane</keyword>
<gene>
    <name evidence="12" type="ORF">KUV50_05470</name>
</gene>
<keyword evidence="5 9" id="KW-0798">TonB box</keyword>
<proteinExistence type="inferred from homology"/>
<dbReference type="Pfam" id="PF07715">
    <property type="entry name" value="Plug"/>
    <property type="match status" value="1"/>
</dbReference>
<dbReference type="Pfam" id="PF00593">
    <property type="entry name" value="TonB_dep_Rec_b-barrel"/>
    <property type="match status" value="1"/>
</dbReference>
<dbReference type="Gene3D" id="2.60.40.1120">
    <property type="entry name" value="Carboxypeptidase-like, regulatory domain"/>
    <property type="match status" value="1"/>
</dbReference>
<dbReference type="InterPro" id="IPR023997">
    <property type="entry name" value="TonB-dep_OMP_SusC/RagA_CS"/>
</dbReference>
<dbReference type="FunFam" id="2.170.130.10:FF:000008">
    <property type="entry name" value="SusC/RagA family TonB-linked outer membrane protein"/>
    <property type="match status" value="1"/>
</dbReference>
<comment type="caution">
    <text evidence="12">The sequence shown here is derived from an EMBL/GenBank/DDBJ whole genome shotgun (WGS) entry which is preliminary data.</text>
</comment>
<dbReference type="NCBIfam" id="TIGR04057">
    <property type="entry name" value="SusC_RagA_signa"/>
    <property type="match status" value="1"/>
</dbReference>
<name>A0A953HSI5_9BACT</name>
<evidence type="ECO:0000256" key="5">
    <source>
        <dbReference type="ARBA" id="ARBA00023077"/>
    </source>
</evidence>
<evidence type="ECO:0000259" key="10">
    <source>
        <dbReference type="Pfam" id="PF00593"/>
    </source>
</evidence>